<protein>
    <submittedName>
        <fullName evidence="3">Glutathione S-transferase</fullName>
    </submittedName>
</protein>
<dbReference type="InterPro" id="IPR040079">
    <property type="entry name" value="Glutathione_S-Trfase"/>
</dbReference>
<sequence>MSTKLPVLYSFRRCPYAMRARMTLLYASINLELREVLLKAKPEKMLALSSKGTVPVLALPNAEVLDESYDIIRWALEQSDPQNWLSADLDPAIRDLIARNDGQFKADLDHYKYWQRFPAESQQQYRARGELFLAELEVLLNRQPYLLADRITLADIALFPFIRQFAFVDKAWFDQSPYPKLRAWLEQLLISELFLSAMKKSPPWQDGDFPIGL</sequence>
<evidence type="ECO:0000259" key="2">
    <source>
        <dbReference type="PROSITE" id="PS50405"/>
    </source>
</evidence>
<dbReference type="InterPro" id="IPR036282">
    <property type="entry name" value="Glutathione-S-Trfase_C_sf"/>
</dbReference>
<dbReference type="PROSITE" id="PS50405">
    <property type="entry name" value="GST_CTER"/>
    <property type="match status" value="1"/>
</dbReference>
<feature type="domain" description="GST N-terminal" evidence="1">
    <location>
        <begin position="4"/>
        <end position="83"/>
    </location>
</feature>
<proteinExistence type="predicted"/>
<dbReference type="InterPro" id="IPR036249">
    <property type="entry name" value="Thioredoxin-like_sf"/>
</dbReference>
<dbReference type="InterPro" id="IPR050983">
    <property type="entry name" value="GST_Omega/HSP26"/>
</dbReference>
<reference evidence="3" key="1">
    <citation type="submission" date="2022-08" db="EMBL/GenBank/DDBJ databases">
        <title>Catabolic pathway analysis in culturable SAR92 clade bacteria reveals their overlooked roles in DMSP degradation in coastal seas.</title>
        <authorList>
            <person name="He X."/>
            <person name="Zhang X."/>
            <person name="Zhang Y."/>
        </authorList>
    </citation>
    <scope>NUCLEOTIDE SEQUENCE</scope>
    <source>
        <strain evidence="3">H455</strain>
    </source>
</reference>
<dbReference type="Pfam" id="PF13417">
    <property type="entry name" value="GST_N_3"/>
    <property type="match status" value="1"/>
</dbReference>
<dbReference type="Gene3D" id="3.40.30.10">
    <property type="entry name" value="Glutaredoxin"/>
    <property type="match status" value="1"/>
</dbReference>
<dbReference type="PANTHER" id="PTHR43968">
    <property type="match status" value="1"/>
</dbReference>
<evidence type="ECO:0000313" key="3">
    <source>
        <dbReference type="EMBL" id="UVW34871.1"/>
    </source>
</evidence>
<evidence type="ECO:0000259" key="1">
    <source>
        <dbReference type="PROSITE" id="PS50404"/>
    </source>
</evidence>
<dbReference type="EMBL" id="CP103416">
    <property type="protein sequence ID" value="UVW34871.1"/>
    <property type="molecule type" value="Genomic_DNA"/>
</dbReference>
<dbReference type="Gene3D" id="1.20.1050.10">
    <property type="match status" value="1"/>
</dbReference>
<accession>A0ABY5TQW0</accession>
<dbReference type="SUPFAM" id="SSF52833">
    <property type="entry name" value="Thioredoxin-like"/>
    <property type="match status" value="1"/>
</dbReference>
<dbReference type="CDD" id="cd03196">
    <property type="entry name" value="GST_C_5"/>
    <property type="match status" value="1"/>
</dbReference>
<dbReference type="InterPro" id="IPR004045">
    <property type="entry name" value="Glutathione_S-Trfase_N"/>
</dbReference>
<name>A0ABY5TQW0_9GAMM</name>
<dbReference type="SFLD" id="SFLDS00019">
    <property type="entry name" value="Glutathione_Transferase_(cytos"/>
    <property type="match status" value="1"/>
</dbReference>
<dbReference type="PANTHER" id="PTHR43968:SF6">
    <property type="entry name" value="GLUTATHIONE S-TRANSFERASE OMEGA"/>
    <property type="match status" value="1"/>
</dbReference>
<gene>
    <name evidence="3" type="ORF">NYF23_12775</name>
</gene>
<feature type="domain" description="GST C-terminal" evidence="2">
    <location>
        <begin position="90"/>
        <end position="209"/>
    </location>
</feature>
<dbReference type="Pfam" id="PF13410">
    <property type="entry name" value="GST_C_2"/>
    <property type="match status" value="1"/>
</dbReference>
<dbReference type="PROSITE" id="PS50404">
    <property type="entry name" value="GST_NTER"/>
    <property type="match status" value="1"/>
</dbReference>
<keyword evidence="4" id="KW-1185">Reference proteome</keyword>
<evidence type="ECO:0000313" key="4">
    <source>
        <dbReference type="Proteomes" id="UP001059934"/>
    </source>
</evidence>
<organism evidence="3 4">
    <name type="scientific">SAR92 clade bacterium H455</name>
    <dbReference type="NCBI Taxonomy" id="2974818"/>
    <lineage>
        <taxon>Bacteria</taxon>
        <taxon>Pseudomonadati</taxon>
        <taxon>Pseudomonadota</taxon>
        <taxon>Gammaproteobacteria</taxon>
        <taxon>Cellvibrionales</taxon>
        <taxon>Porticoccaceae</taxon>
        <taxon>SAR92 clade</taxon>
    </lineage>
</organism>
<dbReference type="SUPFAM" id="SSF47616">
    <property type="entry name" value="GST C-terminal domain-like"/>
    <property type="match status" value="1"/>
</dbReference>
<dbReference type="Proteomes" id="UP001059934">
    <property type="component" value="Chromosome"/>
</dbReference>
<dbReference type="InterPro" id="IPR010987">
    <property type="entry name" value="Glutathione-S-Trfase_C-like"/>
</dbReference>